<dbReference type="EMBL" id="JAACFV010000120">
    <property type="protein sequence ID" value="KAF7505013.1"/>
    <property type="molecule type" value="Genomic_DNA"/>
</dbReference>
<keyword evidence="2" id="KW-1185">Reference proteome</keyword>
<reference evidence="1" key="1">
    <citation type="submission" date="2020-02" db="EMBL/GenBank/DDBJ databases">
        <authorList>
            <person name="Palmer J.M."/>
        </authorList>
    </citation>
    <scope>NUCLEOTIDE SEQUENCE</scope>
    <source>
        <strain evidence="1">EPUS1.4</strain>
        <tissue evidence="1">Thallus</tissue>
    </source>
</reference>
<gene>
    <name evidence="1" type="ORF">GJ744_001467</name>
</gene>
<dbReference type="OrthoDB" id="409543at2759"/>
<name>A0A8H7AA59_9EURO</name>
<comment type="caution">
    <text evidence="1">The sequence shown here is derived from an EMBL/GenBank/DDBJ whole genome shotgun (WGS) entry which is preliminary data.</text>
</comment>
<evidence type="ECO:0000313" key="1">
    <source>
        <dbReference type="EMBL" id="KAF7505013.1"/>
    </source>
</evidence>
<accession>A0A8H7AA59</accession>
<sequence>MMPIPKFSIPVELQGQLRYVEASNTRSDDEIFKSLTQYTSVTSEKNIWAFWDSGFRNVPAWCQRNVLNWVRLCSPSWTVRVLDSVSKSPKLRLEIRTY</sequence>
<dbReference type="AlphaFoldDB" id="A0A8H7AA59"/>
<proteinExistence type="predicted"/>
<dbReference type="Proteomes" id="UP000606974">
    <property type="component" value="Unassembled WGS sequence"/>
</dbReference>
<protein>
    <submittedName>
        <fullName evidence="1">Uncharacterized protein</fullName>
    </submittedName>
</protein>
<organism evidence="1 2">
    <name type="scientific">Endocarpon pusillum</name>
    <dbReference type="NCBI Taxonomy" id="364733"/>
    <lineage>
        <taxon>Eukaryota</taxon>
        <taxon>Fungi</taxon>
        <taxon>Dikarya</taxon>
        <taxon>Ascomycota</taxon>
        <taxon>Pezizomycotina</taxon>
        <taxon>Eurotiomycetes</taxon>
        <taxon>Chaetothyriomycetidae</taxon>
        <taxon>Verrucariales</taxon>
        <taxon>Verrucariaceae</taxon>
        <taxon>Endocarpon</taxon>
    </lineage>
</organism>
<evidence type="ECO:0000313" key="2">
    <source>
        <dbReference type="Proteomes" id="UP000606974"/>
    </source>
</evidence>